<accession>A0A813MVG8</accession>
<dbReference type="Proteomes" id="UP000663828">
    <property type="component" value="Unassembled WGS sequence"/>
</dbReference>
<name>A0A813MVG8_ADIRI</name>
<evidence type="ECO:0000313" key="3">
    <source>
        <dbReference type="Proteomes" id="UP000663828"/>
    </source>
</evidence>
<comment type="caution">
    <text evidence="1">The sequence shown here is derived from an EMBL/GenBank/DDBJ whole genome shotgun (WGS) entry which is preliminary data.</text>
</comment>
<evidence type="ECO:0000313" key="4">
    <source>
        <dbReference type="Proteomes" id="UP000663852"/>
    </source>
</evidence>
<dbReference type="EMBL" id="CAJNOR010000374">
    <property type="protein sequence ID" value="CAF0894918.1"/>
    <property type="molecule type" value="Genomic_DNA"/>
</dbReference>
<organism evidence="1 4">
    <name type="scientific">Adineta ricciae</name>
    <name type="common">Rotifer</name>
    <dbReference type="NCBI Taxonomy" id="249248"/>
    <lineage>
        <taxon>Eukaryota</taxon>
        <taxon>Metazoa</taxon>
        <taxon>Spiralia</taxon>
        <taxon>Gnathifera</taxon>
        <taxon>Rotifera</taxon>
        <taxon>Eurotatoria</taxon>
        <taxon>Bdelloidea</taxon>
        <taxon>Adinetida</taxon>
        <taxon>Adinetidae</taxon>
        <taxon>Adineta</taxon>
    </lineage>
</organism>
<proteinExistence type="predicted"/>
<evidence type="ECO:0000313" key="2">
    <source>
        <dbReference type="EMBL" id="CAF0894918.1"/>
    </source>
</evidence>
<dbReference type="Proteomes" id="UP000663852">
    <property type="component" value="Unassembled WGS sequence"/>
</dbReference>
<sequence>MRPNLMEAEQNKLGITKGILLKPMTEFVRNLFGPVPSTTRPVLFSGVLRFPLPRPISFGLIDGAREASTIILSAVANVSTPLDRTRRVVLGTGL</sequence>
<gene>
    <name evidence="1" type="ORF">EDS130_LOCUS448</name>
    <name evidence="2" type="ORF">XAT740_LOCUS7712</name>
</gene>
<dbReference type="AlphaFoldDB" id="A0A813MVG8"/>
<dbReference type="EMBL" id="CAJNOJ010000001">
    <property type="protein sequence ID" value="CAF0723023.1"/>
    <property type="molecule type" value="Genomic_DNA"/>
</dbReference>
<evidence type="ECO:0000313" key="1">
    <source>
        <dbReference type="EMBL" id="CAF0723023.1"/>
    </source>
</evidence>
<reference evidence="1" key="1">
    <citation type="submission" date="2021-02" db="EMBL/GenBank/DDBJ databases">
        <authorList>
            <person name="Nowell W R."/>
        </authorList>
    </citation>
    <scope>NUCLEOTIDE SEQUENCE</scope>
</reference>
<keyword evidence="3" id="KW-1185">Reference proteome</keyword>
<protein>
    <submittedName>
        <fullName evidence="1">Uncharacterized protein</fullName>
    </submittedName>
</protein>